<dbReference type="EMBL" id="GBXM01027079">
    <property type="protein sequence ID" value="JAH81498.1"/>
    <property type="molecule type" value="Transcribed_RNA"/>
</dbReference>
<accession>A0A0E9VW67</accession>
<dbReference type="AlphaFoldDB" id="A0A0E9VW67"/>
<name>A0A0E9VW67_ANGAN</name>
<reference evidence="1" key="1">
    <citation type="submission" date="2014-11" db="EMBL/GenBank/DDBJ databases">
        <authorList>
            <person name="Amaro Gonzalez C."/>
        </authorList>
    </citation>
    <scope>NUCLEOTIDE SEQUENCE</scope>
</reference>
<protein>
    <submittedName>
        <fullName evidence="1">Uncharacterized protein</fullName>
    </submittedName>
</protein>
<evidence type="ECO:0000313" key="1">
    <source>
        <dbReference type="EMBL" id="JAH81498.1"/>
    </source>
</evidence>
<proteinExistence type="predicted"/>
<organism evidence="1">
    <name type="scientific">Anguilla anguilla</name>
    <name type="common">European freshwater eel</name>
    <name type="synonym">Muraena anguilla</name>
    <dbReference type="NCBI Taxonomy" id="7936"/>
    <lineage>
        <taxon>Eukaryota</taxon>
        <taxon>Metazoa</taxon>
        <taxon>Chordata</taxon>
        <taxon>Craniata</taxon>
        <taxon>Vertebrata</taxon>
        <taxon>Euteleostomi</taxon>
        <taxon>Actinopterygii</taxon>
        <taxon>Neopterygii</taxon>
        <taxon>Teleostei</taxon>
        <taxon>Anguilliformes</taxon>
        <taxon>Anguillidae</taxon>
        <taxon>Anguilla</taxon>
    </lineage>
</organism>
<sequence length="19" mass="2122">MGRQCMSTLLLPICQVSQI</sequence>
<reference evidence="1" key="2">
    <citation type="journal article" date="2015" name="Fish Shellfish Immunol.">
        <title>Early steps in the European eel (Anguilla anguilla)-Vibrio vulnificus interaction in the gills: Role of the RtxA13 toxin.</title>
        <authorList>
            <person name="Callol A."/>
            <person name="Pajuelo D."/>
            <person name="Ebbesson L."/>
            <person name="Teles M."/>
            <person name="MacKenzie S."/>
            <person name="Amaro C."/>
        </authorList>
    </citation>
    <scope>NUCLEOTIDE SEQUENCE</scope>
</reference>